<dbReference type="InterPro" id="IPR036188">
    <property type="entry name" value="FAD/NAD-bd_sf"/>
</dbReference>
<dbReference type="SUPFAM" id="SSF51905">
    <property type="entry name" value="FAD/NAD(P)-binding domain"/>
    <property type="match status" value="1"/>
</dbReference>
<dbReference type="Proteomes" id="UP000231279">
    <property type="component" value="Unassembled WGS sequence"/>
</dbReference>
<dbReference type="InterPro" id="IPR002937">
    <property type="entry name" value="Amino_oxidase"/>
</dbReference>
<dbReference type="InterPro" id="IPR009057">
    <property type="entry name" value="Homeodomain-like_sf"/>
</dbReference>
<feature type="domain" description="SWIRM" evidence="8">
    <location>
        <begin position="86"/>
        <end position="186"/>
    </location>
</feature>
<proteinExistence type="inferred from homology"/>
<dbReference type="InterPro" id="IPR035441">
    <property type="entry name" value="TFIIS/LEDGF_dom_sf"/>
</dbReference>
<dbReference type="PROSITE" id="PS50934">
    <property type="entry name" value="SWIRM"/>
    <property type="match status" value="1"/>
</dbReference>
<keyword evidence="5" id="KW-0156">Chromatin regulator</keyword>
<dbReference type="GO" id="GO:0052901">
    <property type="term" value="F:spermine oxidase activity"/>
    <property type="evidence" value="ECO:0007669"/>
    <property type="project" value="UniProtKB-EC"/>
</dbReference>
<evidence type="ECO:0000256" key="2">
    <source>
        <dbReference type="ARBA" id="ARBA00005995"/>
    </source>
</evidence>
<evidence type="ECO:0000256" key="4">
    <source>
        <dbReference type="ARBA" id="ARBA00022827"/>
    </source>
</evidence>
<dbReference type="SUPFAM" id="SSF47676">
    <property type="entry name" value="Conserved domain common to transcription factors TFIIS, elongin A, CRSP70"/>
    <property type="match status" value="1"/>
</dbReference>
<evidence type="ECO:0000256" key="7">
    <source>
        <dbReference type="SAM" id="MobiDB-lite"/>
    </source>
</evidence>
<feature type="region of interest" description="Disordered" evidence="7">
    <location>
        <begin position="1279"/>
        <end position="1323"/>
    </location>
</feature>
<keyword evidence="6 9" id="KW-0560">Oxidoreductase</keyword>
<dbReference type="PANTHER" id="PTHR10742">
    <property type="entry name" value="FLAVIN MONOAMINE OXIDASE"/>
    <property type="match status" value="1"/>
</dbReference>
<evidence type="ECO:0000259" key="8">
    <source>
        <dbReference type="PROSITE" id="PS50934"/>
    </source>
</evidence>
<comment type="cofactor">
    <cofactor evidence="1">
        <name>FAD</name>
        <dbReference type="ChEBI" id="CHEBI:57692"/>
    </cofactor>
</comment>
<feature type="region of interest" description="Disordered" evidence="7">
    <location>
        <begin position="998"/>
        <end position="1057"/>
    </location>
</feature>
<dbReference type="PRINTS" id="PR00419">
    <property type="entry name" value="ADXRDTASE"/>
</dbReference>
<feature type="compositionally biased region" description="Polar residues" evidence="7">
    <location>
        <begin position="1297"/>
        <end position="1319"/>
    </location>
</feature>
<comment type="similarity">
    <text evidence="2">Belongs to the flavin monoamine oxidase family.</text>
</comment>
<accession>A0A2G9I2C8</accession>
<evidence type="ECO:0000256" key="3">
    <source>
        <dbReference type="ARBA" id="ARBA00022630"/>
    </source>
</evidence>
<gene>
    <name evidence="9" type="ORF">CDL12_03362</name>
</gene>
<feature type="region of interest" description="Disordered" evidence="7">
    <location>
        <begin position="255"/>
        <end position="277"/>
    </location>
</feature>
<dbReference type="InterPro" id="IPR007526">
    <property type="entry name" value="SWIRM"/>
</dbReference>
<keyword evidence="3" id="KW-0285">Flavoprotein</keyword>
<dbReference type="GO" id="GO:0141052">
    <property type="term" value="F:histone H3 demethylase activity"/>
    <property type="evidence" value="ECO:0007669"/>
    <property type="project" value="UniProtKB-ARBA"/>
</dbReference>
<dbReference type="SUPFAM" id="SSF46689">
    <property type="entry name" value="Homeodomain-like"/>
    <property type="match status" value="1"/>
</dbReference>
<dbReference type="Gene3D" id="1.10.10.10">
    <property type="entry name" value="Winged helix-like DNA-binding domain superfamily/Winged helix DNA-binding domain"/>
    <property type="match status" value="1"/>
</dbReference>
<evidence type="ECO:0000313" key="10">
    <source>
        <dbReference type="Proteomes" id="UP000231279"/>
    </source>
</evidence>
<protein>
    <submittedName>
        <fullName evidence="9">Amine oxidase</fullName>
        <ecNumber evidence="9">1.5.3.16</ecNumber>
    </submittedName>
</protein>
<reference evidence="10" key="1">
    <citation type="journal article" date="2018" name="Gigascience">
        <title>Genome assembly of the Pink Ipe (Handroanthus impetiginosus, Bignoniaceae), a highly valued, ecologically keystone Neotropical timber forest tree.</title>
        <authorList>
            <person name="Silva-Junior O.B."/>
            <person name="Grattapaglia D."/>
            <person name="Novaes E."/>
            <person name="Collevatti R.G."/>
        </authorList>
    </citation>
    <scope>NUCLEOTIDE SEQUENCE [LARGE SCALE GENOMIC DNA]</scope>
    <source>
        <strain evidence="10">cv. UFG-1</strain>
    </source>
</reference>
<dbReference type="STRING" id="429701.A0A2G9I2C8"/>
<keyword evidence="4" id="KW-0274">FAD</keyword>
<comment type="caution">
    <text evidence="9">The sequence shown here is derived from an EMBL/GenBank/DDBJ whole genome shotgun (WGS) entry which is preliminary data.</text>
</comment>
<dbReference type="GO" id="GO:0016705">
    <property type="term" value="F:oxidoreductase activity, acting on paired donors, with incorporation or reduction of molecular oxygen"/>
    <property type="evidence" value="ECO:0007669"/>
    <property type="project" value="UniProtKB-ARBA"/>
</dbReference>
<dbReference type="EC" id="1.5.3.16" evidence="9"/>
<dbReference type="InterPro" id="IPR050281">
    <property type="entry name" value="Flavin_monoamine_oxidase"/>
</dbReference>
<dbReference type="PANTHER" id="PTHR10742:SF410">
    <property type="entry name" value="LYSINE-SPECIFIC HISTONE DEMETHYLASE 2"/>
    <property type="match status" value="1"/>
</dbReference>
<keyword evidence="10" id="KW-1185">Reference proteome</keyword>
<dbReference type="SUPFAM" id="SSF54373">
    <property type="entry name" value="FAD-linked reductases, C-terminal domain"/>
    <property type="match status" value="1"/>
</dbReference>
<evidence type="ECO:0000256" key="1">
    <source>
        <dbReference type="ARBA" id="ARBA00001974"/>
    </source>
</evidence>
<evidence type="ECO:0000256" key="5">
    <source>
        <dbReference type="ARBA" id="ARBA00022853"/>
    </source>
</evidence>
<dbReference type="Pfam" id="PF01593">
    <property type="entry name" value="Amino_oxidase"/>
    <property type="match status" value="1"/>
</dbReference>
<name>A0A2G9I2C8_9LAMI</name>
<organism evidence="9 10">
    <name type="scientific">Handroanthus impetiginosus</name>
    <dbReference type="NCBI Taxonomy" id="429701"/>
    <lineage>
        <taxon>Eukaryota</taxon>
        <taxon>Viridiplantae</taxon>
        <taxon>Streptophyta</taxon>
        <taxon>Embryophyta</taxon>
        <taxon>Tracheophyta</taxon>
        <taxon>Spermatophyta</taxon>
        <taxon>Magnoliopsida</taxon>
        <taxon>eudicotyledons</taxon>
        <taxon>Gunneridae</taxon>
        <taxon>Pentapetalae</taxon>
        <taxon>asterids</taxon>
        <taxon>lamiids</taxon>
        <taxon>Lamiales</taxon>
        <taxon>Bignoniaceae</taxon>
        <taxon>Crescentiina</taxon>
        <taxon>Tabebuia alliance</taxon>
        <taxon>Handroanthus</taxon>
    </lineage>
</organism>
<dbReference type="Gene3D" id="3.90.660.10">
    <property type="match status" value="1"/>
</dbReference>
<dbReference type="EMBL" id="NKXS01000484">
    <property type="protein sequence ID" value="PIN23905.1"/>
    <property type="molecule type" value="Genomic_DNA"/>
</dbReference>
<sequence length="1413" mass="153902">MLDHQGSCAEDRGCLANLETKENTILVGQRAPRNAKKHRHWDMAYEGDIDWDVLMQGQEFFASHQALNKTREKFNSSSIAVDAEDGKAAAVAAGLKARAVGPLEKLKFKEVLKRKGGIQEYLECRNHILGAWNKDVSRILPLADFGVSNAPLEGESPRASLIRDIFNFLDQCGYINFGVPSEKEKVENCIKYHDLKILTEEKCGEDSGLPIADSEDGVSFIVGKEKCFETSVSEKNDDPSADGNLAVEALTEHGPISTEASESSAPGFPQGCPPDDSQGINSFDSIPAKEAVGADYMGSNPSCKDENGGSPAILSCSVDFAHTHKQYGSGQKNIIVVGAGPAGLAAARHLQRQGFTVTVLEARSRIGGRVFTDRSSLSVPVDLGASIITGVEADVATDRRPDPSSLICAQLGLELTVLNSDCPLYDTVTCQKVPADLDEALEAEYNSLLDEMVLVVAEKGERAMRMSLEEGLEYGLKRRRMAQSGQDDMEMPIKAQDSSVAAEGLSIDDAPECRTGGLSPLERRVMDWHFAHLEYGCAALLEEVSLPNWNQDDVYGGFGGPHCMIKGGYSAVVESLAEGISIHLDHVVTDISYHVKDSEASNKQHKKVKVSTSNGKEFSADAVLVTVPLGCLKSDTIKFSPPLPHWKYLAIKKLGFGVLNKVVLEFPEVFWDDTIDYFGATAESTDQRGRCFMFWNVRKTVGAPVLIALVVGKAAIDGQNFSSSDHVNHALLILRKLFGEDKVSDPIASVVTDWGRDPYSYGAYSYVAVGSSGEDYDILGRPVENCLFFAGEATCKEHPDTVGGAMMSGLREAVRIIDILNTGTDYTAEVEAMEAARRHLDVERIEVKDIIRRLSAVDFPSGFPKKSLDGYQISTWGSVLKDMFFTAKTTAGRLHLAKELLNLPVGFLKTFASTKEGLSTLNSWILDSMGKDGTQLLRHCVRLLVLVSNDLLAVRLSGIGKTVKEKVCVHTSRDIRAIASQLVSVWIELFRKEKASSGGRKLLRQSSTPDSKSKSALVIGKPPLRKHHIESKGSPKFSASAGHQFPSSANTKKMVGEPLKSETKIHPKSDAQLSNSHGSIACRNVMEEGSHEIPMSEEEKAAFAAAEAARAAAAAAEAARAAAAKAYAASRNASIQRPKILSFHKFAMREQSAHMDESDSRKNWPGVVTGKLDCLSEIDSRNCRVRDWSVDFSAAGVNLESSKISVDNHSQQSHSNEIANQLNIREHSGESVAVDSSILTKAWVDSAGSIGIKDYNAIERWQCQAAAASSGFSHGTMHITDEEGSSMSSKLHRQTHDALQNESSASQGTINKESKSNQPRGAERIKQSVVDYVASLLMPLYKARKIDREGYKSIMKKTATKVMEQSTDAEKAMTVYEFLDFKRKNKIRAFVDMLIERHMAKKPDGKSGSSDKS</sequence>
<dbReference type="InterPro" id="IPR036388">
    <property type="entry name" value="WH-like_DNA-bd_sf"/>
</dbReference>
<dbReference type="Pfam" id="PF04433">
    <property type="entry name" value="SWIRM"/>
    <property type="match status" value="1"/>
</dbReference>
<evidence type="ECO:0000313" key="9">
    <source>
        <dbReference type="EMBL" id="PIN23905.1"/>
    </source>
</evidence>
<dbReference type="Gene3D" id="3.50.50.60">
    <property type="entry name" value="FAD/NAD(P)-binding domain"/>
    <property type="match status" value="1"/>
</dbReference>
<evidence type="ECO:0000256" key="6">
    <source>
        <dbReference type="ARBA" id="ARBA00023002"/>
    </source>
</evidence>
<dbReference type="OrthoDB" id="5046242at2759"/>